<dbReference type="GO" id="GO:1902936">
    <property type="term" value="F:phosphatidylinositol bisphosphate binding"/>
    <property type="evidence" value="ECO:0007669"/>
    <property type="project" value="TreeGrafter"/>
</dbReference>
<evidence type="ECO:0000259" key="1">
    <source>
        <dbReference type="PROSITE" id="PS50191"/>
    </source>
</evidence>
<dbReference type="SMART" id="SM00516">
    <property type="entry name" value="SEC14"/>
    <property type="match status" value="1"/>
</dbReference>
<feature type="domain" description="CRAL-TRIO" evidence="1">
    <location>
        <begin position="67"/>
        <end position="242"/>
    </location>
</feature>
<gene>
    <name evidence="2" type="ORF">QE152_g5937</name>
</gene>
<dbReference type="Proteomes" id="UP001458880">
    <property type="component" value="Unassembled WGS sequence"/>
</dbReference>
<dbReference type="Pfam" id="PF00650">
    <property type="entry name" value="CRAL_TRIO"/>
    <property type="match status" value="1"/>
</dbReference>
<sequence length="281" mass="32998">MNLALKVKILNIEEEKLNHYYKLFTDWISSQKHLPQSYSERCLKKFLIWAKMDFEKAKKKFTKFCYNTIVYKELICDRIVTLDGDLKASKVVYHVPMRRLTPEGCRVYLVKIFDPENFNMHEMVRSVAFHIDYRIHIDGMVTGEIGIFDMIDMKPHHYAKMFTPSFLKVLKLCILNLPFITKNILIINCHPLLEKGFAAIKTVLPKKLADRFVALSNPDDTKKYIPPYCLPEELGGTDLSLPVLQQLWLQHLMEEKDFYILKSWVEPIYRCRFCNSSGCST</sequence>
<evidence type="ECO:0000313" key="3">
    <source>
        <dbReference type="Proteomes" id="UP001458880"/>
    </source>
</evidence>
<keyword evidence="3" id="KW-1185">Reference proteome</keyword>
<dbReference type="Gene3D" id="3.40.525.10">
    <property type="entry name" value="CRAL-TRIO lipid binding domain"/>
    <property type="match status" value="1"/>
</dbReference>
<dbReference type="PANTHER" id="PTHR10174:SF222">
    <property type="entry name" value="GH10083P-RELATED"/>
    <property type="match status" value="1"/>
</dbReference>
<dbReference type="AlphaFoldDB" id="A0AAW1MHA1"/>
<reference evidence="2 3" key="1">
    <citation type="journal article" date="2024" name="BMC Genomics">
        <title>De novo assembly and annotation of Popillia japonica's genome with initial clues to its potential as an invasive pest.</title>
        <authorList>
            <person name="Cucini C."/>
            <person name="Boschi S."/>
            <person name="Funari R."/>
            <person name="Cardaioli E."/>
            <person name="Iannotti N."/>
            <person name="Marturano G."/>
            <person name="Paoli F."/>
            <person name="Bruttini M."/>
            <person name="Carapelli A."/>
            <person name="Frati F."/>
            <person name="Nardi F."/>
        </authorList>
    </citation>
    <scope>NUCLEOTIDE SEQUENCE [LARGE SCALE GENOMIC DNA]</scope>
    <source>
        <strain evidence="2">DMR45628</strain>
    </source>
</reference>
<name>A0AAW1MHA1_POPJA</name>
<comment type="caution">
    <text evidence="2">The sequence shown here is derived from an EMBL/GenBank/DDBJ whole genome shotgun (WGS) entry which is preliminary data.</text>
</comment>
<dbReference type="InterPro" id="IPR036865">
    <property type="entry name" value="CRAL-TRIO_dom_sf"/>
</dbReference>
<proteinExistence type="predicted"/>
<dbReference type="SUPFAM" id="SSF46938">
    <property type="entry name" value="CRAL/TRIO N-terminal domain"/>
    <property type="match status" value="1"/>
</dbReference>
<organism evidence="2 3">
    <name type="scientific">Popillia japonica</name>
    <name type="common">Japanese beetle</name>
    <dbReference type="NCBI Taxonomy" id="7064"/>
    <lineage>
        <taxon>Eukaryota</taxon>
        <taxon>Metazoa</taxon>
        <taxon>Ecdysozoa</taxon>
        <taxon>Arthropoda</taxon>
        <taxon>Hexapoda</taxon>
        <taxon>Insecta</taxon>
        <taxon>Pterygota</taxon>
        <taxon>Neoptera</taxon>
        <taxon>Endopterygota</taxon>
        <taxon>Coleoptera</taxon>
        <taxon>Polyphaga</taxon>
        <taxon>Scarabaeiformia</taxon>
        <taxon>Scarabaeidae</taxon>
        <taxon>Rutelinae</taxon>
        <taxon>Popillia</taxon>
    </lineage>
</organism>
<dbReference type="InterPro" id="IPR036273">
    <property type="entry name" value="CRAL/TRIO_N_dom_sf"/>
</dbReference>
<protein>
    <submittedName>
        <fullName evidence="2">CRAL/TRIO domain</fullName>
    </submittedName>
</protein>
<dbReference type="EMBL" id="JASPKY010000038">
    <property type="protein sequence ID" value="KAK9746760.1"/>
    <property type="molecule type" value="Genomic_DNA"/>
</dbReference>
<evidence type="ECO:0000313" key="2">
    <source>
        <dbReference type="EMBL" id="KAK9746760.1"/>
    </source>
</evidence>
<dbReference type="InterPro" id="IPR001251">
    <property type="entry name" value="CRAL-TRIO_dom"/>
</dbReference>
<dbReference type="Gene3D" id="1.20.5.1200">
    <property type="entry name" value="Alpha-tocopherol transfer"/>
    <property type="match status" value="1"/>
</dbReference>
<dbReference type="GO" id="GO:0016020">
    <property type="term" value="C:membrane"/>
    <property type="evidence" value="ECO:0007669"/>
    <property type="project" value="TreeGrafter"/>
</dbReference>
<dbReference type="SUPFAM" id="SSF52087">
    <property type="entry name" value="CRAL/TRIO domain"/>
    <property type="match status" value="1"/>
</dbReference>
<dbReference type="PANTHER" id="PTHR10174">
    <property type="entry name" value="ALPHA-TOCOPHEROL TRANSFER PROTEIN-RELATED"/>
    <property type="match status" value="1"/>
</dbReference>
<dbReference type="PROSITE" id="PS50191">
    <property type="entry name" value="CRAL_TRIO"/>
    <property type="match status" value="1"/>
</dbReference>
<accession>A0AAW1MHA1</accession>
<dbReference type="CDD" id="cd00170">
    <property type="entry name" value="SEC14"/>
    <property type="match status" value="1"/>
</dbReference>